<name>A0AA48M9E1_9BACL</name>
<dbReference type="Proteomes" id="UP001189619">
    <property type="component" value="Chromosome"/>
</dbReference>
<keyword evidence="3" id="KW-1185">Reference proteome</keyword>
<proteinExistence type="predicted"/>
<dbReference type="RefSeq" id="WP_212131853.1">
    <property type="nucleotide sequence ID" value="NZ_OY569118.1"/>
</dbReference>
<organism evidence="2 3">
    <name type="scientific">Brevibacillus aydinogluensis</name>
    <dbReference type="NCBI Taxonomy" id="927786"/>
    <lineage>
        <taxon>Bacteria</taxon>
        <taxon>Bacillati</taxon>
        <taxon>Bacillota</taxon>
        <taxon>Bacilli</taxon>
        <taxon>Bacillales</taxon>
        <taxon>Paenibacillaceae</taxon>
        <taxon>Brevibacillus</taxon>
    </lineage>
</organism>
<evidence type="ECO:0000313" key="2">
    <source>
        <dbReference type="EMBL" id="CAJ1002016.1"/>
    </source>
</evidence>
<dbReference type="KEGG" id="bayd:BSPP4475_06810"/>
<protein>
    <submittedName>
        <fullName evidence="2">DUF4912 domain-containing protein</fullName>
    </submittedName>
</protein>
<accession>A0AA48M9E1</accession>
<sequence>MLERILQLRSQSMTIAQIAKECGLTVGQVKYRLQKGRSRSAAEPDSSSRNAVPPKNKPDDGWRLPPFYGRDVVKLMVQGPTVLFVYWEITWPRMRMVASYLQADYRQIDKGLRLYDVTDCLFDGTNAHCHLDVTVSHDAHSWFVHDVQPGRTYIADFGLFHRERFYPILRSEPAATPRNYPAAWGEPLVEPATDTRVPAWFENFSSYSLYPKTSK</sequence>
<dbReference type="EMBL" id="OY569118">
    <property type="protein sequence ID" value="CAJ1002016.1"/>
    <property type="molecule type" value="Genomic_DNA"/>
</dbReference>
<dbReference type="InterPro" id="IPR032585">
    <property type="entry name" value="DUF4912"/>
</dbReference>
<reference evidence="2" key="1">
    <citation type="submission" date="2023-07" db="EMBL/GenBank/DDBJ databases">
        <authorList>
            <person name="Ivanov I."/>
            <person name="Teneva D."/>
            <person name="Stoikov I."/>
        </authorList>
    </citation>
    <scope>NUCLEOTIDE SEQUENCE</scope>
    <source>
        <strain evidence="2">4475</strain>
    </source>
</reference>
<dbReference type="AlphaFoldDB" id="A0AA48M9E1"/>
<evidence type="ECO:0000313" key="3">
    <source>
        <dbReference type="Proteomes" id="UP001189619"/>
    </source>
</evidence>
<evidence type="ECO:0000256" key="1">
    <source>
        <dbReference type="SAM" id="MobiDB-lite"/>
    </source>
</evidence>
<dbReference type="Pfam" id="PF16258">
    <property type="entry name" value="DUF4912"/>
    <property type="match status" value="1"/>
</dbReference>
<gene>
    <name evidence="2" type="ORF">BSPP4475_06810</name>
</gene>
<dbReference type="Gene3D" id="1.10.10.60">
    <property type="entry name" value="Homeodomain-like"/>
    <property type="match status" value="1"/>
</dbReference>
<feature type="region of interest" description="Disordered" evidence="1">
    <location>
        <begin position="35"/>
        <end position="58"/>
    </location>
</feature>